<feature type="transmembrane region" description="Helical" evidence="1">
    <location>
        <begin position="58"/>
        <end position="85"/>
    </location>
</feature>
<feature type="transmembrane region" description="Helical" evidence="1">
    <location>
        <begin position="91"/>
        <end position="110"/>
    </location>
</feature>
<keyword evidence="3" id="KW-1185">Reference proteome</keyword>
<proteinExistence type="predicted"/>
<dbReference type="EMBL" id="VTAV01000001">
    <property type="protein sequence ID" value="TYR37888.1"/>
    <property type="molecule type" value="Genomic_DNA"/>
</dbReference>
<reference evidence="2 3" key="1">
    <citation type="submission" date="2019-08" db="EMBL/GenBank/DDBJ databases">
        <title>Phlebobacter frassis gen. nov. sp. nov., a new member of family Sphingobacteriaceae isolated from sand fly rearing media.</title>
        <authorList>
            <person name="Kakumanu M.L."/>
            <person name="Marayati B.F."/>
            <person name="Wada-Katsumata A."/>
            <person name="Wasserberg G."/>
            <person name="Schal C."/>
            <person name="Apperson C.S."/>
            <person name="Ponnusamy L."/>
        </authorList>
    </citation>
    <scope>NUCLEOTIDE SEQUENCE [LARGE SCALE GENOMIC DNA]</scope>
    <source>
        <strain evidence="2 3">SSI9</strain>
    </source>
</reference>
<dbReference type="InterPro" id="IPR009325">
    <property type="entry name" value="DUF983"/>
</dbReference>
<evidence type="ECO:0000313" key="3">
    <source>
        <dbReference type="Proteomes" id="UP000322362"/>
    </source>
</evidence>
<dbReference type="RefSeq" id="WP_148917353.1">
    <property type="nucleotide sequence ID" value="NZ_VTAV01000001.1"/>
</dbReference>
<gene>
    <name evidence="2" type="ORF">FXV77_00965</name>
</gene>
<dbReference type="Pfam" id="PF06170">
    <property type="entry name" value="DUF983"/>
    <property type="match status" value="1"/>
</dbReference>
<comment type="caution">
    <text evidence="2">The sequence shown here is derived from an EMBL/GenBank/DDBJ whole genome shotgun (WGS) entry which is preliminary data.</text>
</comment>
<dbReference type="Proteomes" id="UP000322362">
    <property type="component" value="Unassembled WGS sequence"/>
</dbReference>
<organism evidence="2 3">
    <name type="scientific">Sphingobacterium phlebotomi</name>
    <dbReference type="NCBI Taxonomy" id="2605433"/>
    <lineage>
        <taxon>Bacteria</taxon>
        <taxon>Pseudomonadati</taxon>
        <taxon>Bacteroidota</taxon>
        <taxon>Sphingobacteriia</taxon>
        <taxon>Sphingobacteriales</taxon>
        <taxon>Sphingobacteriaceae</taxon>
        <taxon>Sphingobacterium</taxon>
    </lineage>
</organism>
<sequence>MENNNAYTISKFKAATQCRCPRCRTGKIFEGGMFRLKGQKMNKNCPHCGLKFEMEPGFFYVAMFVSYALNVAEFVTVCIAVSVLSGGSESPWLYLTACLLTAVIFAGVNFRYSRIIQLYWLTPNLRFNEKYYGEAYKKQ</sequence>
<keyword evidence="1" id="KW-0812">Transmembrane</keyword>
<keyword evidence="1" id="KW-0472">Membrane</keyword>
<name>A0A5D4HB61_9SPHI</name>
<protein>
    <submittedName>
        <fullName evidence="2">DUF983 domain-containing protein</fullName>
    </submittedName>
</protein>
<keyword evidence="1" id="KW-1133">Transmembrane helix</keyword>
<evidence type="ECO:0000256" key="1">
    <source>
        <dbReference type="SAM" id="Phobius"/>
    </source>
</evidence>
<evidence type="ECO:0000313" key="2">
    <source>
        <dbReference type="EMBL" id="TYR37888.1"/>
    </source>
</evidence>
<dbReference type="AlphaFoldDB" id="A0A5D4HB61"/>
<accession>A0A5D4HB61</accession>